<gene>
    <name evidence="3" type="ORF">F8O04_08280</name>
</gene>
<feature type="compositionally biased region" description="Acidic residues" evidence="1">
    <location>
        <begin position="211"/>
        <end position="223"/>
    </location>
</feature>
<dbReference type="InterPro" id="IPR003870">
    <property type="entry name" value="DUF222"/>
</dbReference>
<dbReference type="Proteomes" id="UP000431744">
    <property type="component" value="Unassembled WGS sequence"/>
</dbReference>
<evidence type="ECO:0000313" key="3">
    <source>
        <dbReference type="EMBL" id="KAB1650181.1"/>
    </source>
</evidence>
<evidence type="ECO:0000259" key="2">
    <source>
        <dbReference type="SMART" id="SM00507"/>
    </source>
</evidence>
<dbReference type="Gene3D" id="1.10.30.50">
    <property type="match status" value="1"/>
</dbReference>
<feature type="compositionally biased region" description="Basic and acidic residues" evidence="1">
    <location>
        <begin position="199"/>
        <end position="210"/>
    </location>
</feature>
<feature type="domain" description="HNH nuclease" evidence="2">
    <location>
        <begin position="354"/>
        <end position="406"/>
    </location>
</feature>
<feature type="compositionally biased region" description="Basic and acidic residues" evidence="1">
    <location>
        <begin position="179"/>
        <end position="191"/>
    </location>
</feature>
<dbReference type="InterPro" id="IPR003615">
    <property type="entry name" value="HNH_nuc"/>
</dbReference>
<dbReference type="CDD" id="cd00085">
    <property type="entry name" value="HNHc"/>
    <property type="match status" value="1"/>
</dbReference>
<protein>
    <submittedName>
        <fullName evidence="3">DUF222 domain-containing protein</fullName>
    </submittedName>
</protein>
<feature type="region of interest" description="Disordered" evidence="1">
    <location>
        <begin position="162"/>
        <end position="251"/>
    </location>
</feature>
<dbReference type="Pfam" id="PF02720">
    <property type="entry name" value="DUF222"/>
    <property type="match status" value="2"/>
</dbReference>
<evidence type="ECO:0000256" key="1">
    <source>
        <dbReference type="SAM" id="MobiDB-lite"/>
    </source>
</evidence>
<dbReference type="AlphaFoldDB" id="A0A6H9WRB8"/>
<dbReference type="EMBL" id="WBJY01000001">
    <property type="protein sequence ID" value="KAB1650181.1"/>
    <property type="molecule type" value="Genomic_DNA"/>
</dbReference>
<dbReference type="SMART" id="SM00507">
    <property type="entry name" value="HNHc"/>
    <property type="match status" value="1"/>
</dbReference>
<proteinExistence type="predicted"/>
<dbReference type="OrthoDB" id="5177627at2"/>
<sequence>MSITTGEVLPARFPALREAMIAGEVGVDGMDAAVRPIREAEPRLSAEERLQADALLAAHVRGIFGAGERGDDGGDDSGDGGRLGAFAIGPLATSADGVRRHAKLIAMYLDEDGAEPREARAMRKRGLTIGRERDGLVHVRGNLLPETAAQLQLLLDAHLNPKRKGPRFVPTPSAPAHPEAAERAERDRGAGRDGANSDGTRRRGVVRDDANADDTNGDVEDTSGDGTSEVAGVGEDGGEYRLVGPDPDHPELFRVDDRTRPQEQHDALAGILATAARHHETPAIGGSAPTLLVTVDANDLAANRGWATIDRTKEPVSISVARHIACTGVTQRLLQDRNGRILALGTSDRVFNAHQRRAILHRDGGCIIPGCTVPSTWCEIHHVHEHAAGGATHTDNGVALCWHHHRTLDTSGWRVRIRGGTPEVHAPAHWDPFGTWRPARSRDRPPRHSHRRHAG</sequence>
<evidence type="ECO:0000313" key="4">
    <source>
        <dbReference type="Proteomes" id="UP000431744"/>
    </source>
</evidence>
<comment type="caution">
    <text evidence="3">The sequence shown here is derived from an EMBL/GenBank/DDBJ whole genome shotgun (WGS) entry which is preliminary data.</text>
</comment>
<name>A0A6H9WRB8_9MICO</name>
<accession>A0A6H9WRB8</accession>
<keyword evidence="4" id="KW-1185">Reference proteome</keyword>
<feature type="region of interest" description="Disordered" evidence="1">
    <location>
        <begin position="426"/>
        <end position="455"/>
    </location>
</feature>
<organism evidence="3 4">
    <name type="scientific">Pseudoclavibacter endophyticus</name>
    <dbReference type="NCBI Taxonomy" id="1778590"/>
    <lineage>
        <taxon>Bacteria</taxon>
        <taxon>Bacillati</taxon>
        <taxon>Actinomycetota</taxon>
        <taxon>Actinomycetes</taxon>
        <taxon>Micrococcales</taxon>
        <taxon>Microbacteriaceae</taxon>
        <taxon>Pseudoclavibacter</taxon>
    </lineage>
</organism>
<reference evidence="3 4" key="1">
    <citation type="submission" date="2019-09" db="EMBL/GenBank/DDBJ databases">
        <title>Phylogeny of genus Pseudoclavibacter and closely related genus.</title>
        <authorList>
            <person name="Li Y."/>
        </authorList>
    </citation>
    <scope>NUCLEOTIDE SEQUENCE [LARGE SCALE GENOMIC DNA]</scope>
    <source>
        <strain evidence="3 4">EGI 60007</strain>
    </source>
</reference>